<evidence type="ECO:0008006" key="5">
    <source>
        <dbReference type="Google" id="ProtNLM"/>
    </source>
</evidence>
<name>A0A1G8G541_9FLAO</name>
<dbReference type="OrthoDB" id="5471719at2"/>
<keyword evidence="4" id="KW-1185">Reference proteome</keyword>
<proteinExistence type="predicted"/>
<keyword evidence="2" id="KW-0732">Signal</keyword>
<gene>
    <name evidence="3" type="ORF">SAMN04488062_11725</name>
</gene>
<dbReference type="EMBL" id="FNDB01000017">
    <property type="protein sequence ID" value="SDH89533.1"/>
    <property type="molecule type" value="Genomic_DNA"/>
</dbReference>
<dbReference type="Proteomes" id="UP000199274">
    <property type="component" value="Unassembled WGS sequence"/>
</dbReference>
<keyword evidence="1" id="KW-0472">Membrane</keyword>
<evidence type="ECO:0000313" key="3">
    <source>
        <dbReference type="EMBL" id="SDH89533.1"/>
    </source>
</evidence>
<dbReference type="STRING" id="178355.SAMN04488062_11725"/>
<evidence type="ECO:0000256" key="1">
    <source>
        <dbReference type="SAM" id="Phobius"/>
    </source>
</evidence>
<evidence type="ECO:0000256" key="2">
    <source>
        <dbReference type="SAM" id="SignalP"/>
    </source>
</evidence>
<keyword evidence="1" id="KW-1133">Transmembrane helix</keyword>
<organism evidence="3 4">
    <name type="scientific">Flavobacterium omnivorum</name>
    <dbReference type="NCBI Taxonomy" id="178355"/>
    <lineage>
        <taxon>Bacteria</taxon>
        <taxon>Pseudomonadati</taxon>
        <taxon>Bacteroidota</taxon>
        <taxon>Flavobacteriia</taxon>
        <taxon>Flavobacteriales</taxon>
        <taxon>Flavobacteriaceae</taxon>
        <taxon>Flavobacterium</taxon>
    </lineage>
</organism>
<evidence type="ECO:0000313" key="4">
    <source>
        <dbReference type="Proteomes" id="UP000199274"/>
    </source>
</evidence>
<dbReference type="AlphaFoldDB" id="A0A1G8G541"/>
<feature type="chain" id="PRO_5011678359" description="Septum formation initiator" evidence="2">
    <location>
        <begin position="19"/>
        <end position="300"/>
    </location>
</feature>
<sequence length="300" mass="33776">MKKLTIVLLLFSILGTFAQSITKEEFEKKIIPLNEKIRILQSENNKLKSDIVKINSKVSNAFTNIDNLQKQSDSISNSIVQTKSNLISKIETSESKSNQKISAVGISLNKNSFYGIIAVLIAILLSALFFWLINKRQKIDKLNLVDQLNNTKSSIEESLVKEFGKQTELMETQLHLIEQQKTTVQNSPNLEPDHSLALKLSSQINVMENNLNRMDQSVKGIKNLRNSISNLKDNLSANGYEMPVLLGKQFHQGMKVIVTSSIPDENLEKDSEIITKVLIPQVNYNDKMIQTAQIEVSVGY</sequence>
<dbReference type="RefSeq" id="WP_091258561.1">
    <property type="nucleotide sequence ID" value="NZ_FNDB01000017.1"/>
</dbReference>
<keyword evidence="1" id="KW-0812">Transmembrane</keyword>
<feature type="transmembrane region" description="Helical" evidence="1">
    <location>
        <begin position="113"/>
        <end position="133"/>
    </location>
</feature>
<protein>
    <recommendedName>
        <fullName evidence="5">Septum formation initiator</fullName>
    </recommendedName>
</protein>
<reference evidence="4" key="1">
    <citation type="submission" date="2016-10" db="EMBL/GenBank/DDBJ databases">
        <authorList>
            <person name="Varghese N."/>
            <person name="Submissions S."/>
        </authorList>
    </citation>
    <scope>NUCLEOTIDE SEQUENCE [LARGE SCALE GENOMIC DNA]</scope>
    <source>
        <strain evidence="4">CGMCC 1.2747</strain>
    </source>
</reference>
<feature type="signal peptide" evidence="2">
    <location>
        <begin position="1"/>
        <end position="18"/>
    </location>
</feature>
<accession>A0A1G8G541</accession>